<dbReference type="EMBL" id="UZAJ01041937">
    <property type="protein sequence ID" value="VDP21296.1"/>
    <property type="molecule type" value="Genomic_DNA"/>
</dbReference>
<reference evidence="3" key="1">
    <citation type="submission" date="2016-06" db="UniProtKB">
        <authorList>
            <consortium name="WormBaseParasite"/>
        </authorList>
    </citation>
    <scope>IDENTIFICATION</scope>
</reference>
<reference evidence="1 2" key="2">
    <citation type="submission" date="2018-11" db="EMBL/GenBank/DDBJ databases">
        <authorList>
            <consortium name="Pathogen Informatics"/>
        </authorList>
    </citation>
    <scope>NUCLEOTIDE SEQUENCE [LARGE SCALE GENOMIC DNA]</scope>
</reference>
<accession>A0A183I6F1</accession>
<protein>
    <submittedName>
        <fullName evidence="1 3">Uncharacterized protein</fullName>
    </submittedName>
</protein>
<evidence type="ECO:0000313" key="2">
    <source>
        <dbReference type="Proteomes" id="UP000267606"/>
    </source>
</evidence>
<organism evidence="3">
    <name type="scientific">Onchocerca flexuosa</name>
    <dbReference type="NCBI Taxonomy" id="387005"/>
    <lineage>
        <taxon>Eukaryota</taxon>
        <taxon>Metazoa</taxon>
        <taxon>Ecdysozoa</taxon>
        <taxon>Nematoda</taxon>
        <taxon>Chromadorea</taxon>
        <taxon>Rhabditida</taxon>
        <taxon>Spirurina</taxon>
        <taxon>Spiruromorpha</taxon>
        <taxon>Filarioidea</taxon>
        <taxon>Onchocercidae</taxon>
        <taxon>Onchocerca</taxon>
    </lineage>
</organism>
<dbReference type="AlphaFoldDB" id="A0A183I6F1"/>
<proteinExistence type="predicted"/>
<evidence type="ECO:0000313" key="3">
    <source>
        <dbReference type="WBParaSite" id="OFLC_0001532401-mRNA-1"/>
    </source>
</evidence>
<dbReference type="WBParaSite" id="OFLC_0001532401-mRNA-1">
    <property type="protein sequence ID" value="OFLC_0001532401-mRNA-1"/>
    <property type="gene ID" value="OFLC_0001532401"/>
</dbReference>
<sequence>MVPTMNGPGRVIIYIFLDMMSSMRQVCVKFPL</sequence>
<name>A0A183I6F1_9BILA</name>
<gene>
    <name evidence="1" type="ORF">OFLC_LOCUS15313</name>
</gene>
<evidence type="ECO:0000313" key="1">
    <source>
        <dbReference type="EMBL" id="VDP21296.1"/>
    </source>
</evidence>
<keyword evidence="2" id="KW-1185">Reference proteome</keyword>
<dbReference type="Proteomes" id="UP000267606">
    <property type="component" value="Unassembled WGS sequence"/>
</dbReference>